<sequence>MLAKNVSSLYTDCTKLAEGGFASLFLARRAQDRTLVVVKEASASQDNDAKAIKSARNEFNIVMRLASPYIVKYYAVRTHDNGSIYHIEMEYCSGGSVQQLIQRIRSARSKLPESAVWEIVAQVLRALQYLHSWSQKGYLGIVHRDIKPENLLIDNKGLIRLCDFGLSMALQTDNPPVVAKRSGTTSYMAPEIQARGAVTTVSDIWSLGCTIWAICTLKHPRFSRRDLLEGPVVDFLGYTTPLRKFVTLLLQPDPNARPTADQLLFDEHVVDALKRIDDGENYDIYPPQDLIALYEEGTVDQCGPYSPAKESILASSFRRATSTLQECSIVLSTRADRCQTPLMAAVSRGDHVSAQKLLMHTGKVDSEGFSALLYAIDVDSLPCVQLLAAFEFHISHPNGDSPLIYALKSGKVELLSELARYCAGSLDASGNTALCIAIRCNDLPAIELLLPYELLLKIGNTLAALDVAWSCLLLHIKEPWQLLTEHLLKHHRCYPRSVSLLGSPKYVKQKTRTMLSVEGSTNTDKSERIEIAEEDLYAVLPCGRTALMLAAQKNAVQYVQLLLLEAGMSTPAGATALLLGMQARSIQAVEILWSYESFLSKATELMRICLLAEQPNKLHEHDICCRATDGSTALMYAAISNNHAAIRMLIMREMRMHTRNGFTALMMAARHDSLDAAKEILPYEARLTDHTGMSALMHASQCGHVRLVSLLAAYEDGMQDTMGRTAFLHAAENRHSSCVHALSSEMLLPGTNGDSPLIHVLLKYGVEHCREIFTNDMILASAGLHNDNGQTATMIAASLGATDIVRLLAPTEAGIQDGSGRTALMYATEVCSLDVMAILLDKEEKLKNINGETALMLAVRSGHSTCIHILAPREASLRNNRYMTALGLAVELDLPELVAILAPYEASTFVRKNESVIDLAVSLCHATCIAALARYMSENQAVIPLTRRSPVISGRTPLLAAVLSNKIDDVVTSLGFLGYGYSLSKTALGKDIICTALQLSVRLNHLDCTKVLLSEIGVYVPGFETALMQAAHMGLLESARLLLPEAGAQTKEGYTALMLAAIGGHSEVVKLLLPFETKTKTSAGRTALMLASAYAKEDCIALLVEQEARLCDHRGVSALMCLGRISNVQQISALIAEELYLQDYNGYSALMYAVIDSNTVLVRELLAELPLKTHLGETALSLAAVYERSAIYELLVEYIVDNNIAMQIPKRAISTPARTELISAVLANDRSRVVQHLDQVFKAYQGYTALMYAATYGYAEIVEILAPHESCIRTRKGCTALMLAAKNGHIDCLLHLRPYEEQMAMLDGTSSLMFAALAGQSDCVAQLLSEIYMRKVNGDDVIALCESELEHEELPEERLYAIRRRCLPLIYAQLAEDQANANVKKRPSTLDTSGQGRNDLH</sequence>
<dbReference type="SMART" id="SM00248">
    <property type="entry name" value="ANK"/>
    <property type="match status" value="23"/>
</dbReference>
<dbReference type="SMART" id="SM00220">
    <property type="entry name" value="S_TKc"/>
    <property type="match status" value="1"/>
</dbReference>
<dbReference type="Proteomes" id="UP000008974">
    <property type="component" value="Unassembled WGS sequence"/>
</dbReference>
<evidence type="ECO:0000313" key="4">
    <source>
        <dbReference type="EMBL" id="EFO64533.1"/>
    </source>
</evidence>
<dbReference type="Gene3D" id="1.25.40.20">
    <property type="entry name" value="Ankyrin repeat-containing domain"/>
    <property type="match status" value="7"/>
</dbReference>
<dbReference type="PROSITE" id="PS00108">
    <property type="entry name" value="PROTEIN_KINASE_ST"/>
    <property type="match status" value="1"/>
</dbReference>
<dbReference type="OMA" id="YHIEMEY"/>
<organism evidence="4 5">
    <name type="scientific">Giardia intestinalis (strain P15)</name>
    <name type="common">Giardia lamblia</name>
    <dbReference type="NCBI Taxonomy" id="658858"/>
    <lineage>
        <taxon>Eukaryota</taxon>
        <taxon>Metamonada</taxon>
        <taxon>Diplomonadida</taxon>
        <taxon>Hexamitidae</taxon>
        <taxon>Giardiinae</taxon>
        <taxon>Giardia</taxon>
    </lineage>
</organism>
<evidence type="ECO:0000256" key="1">
    <source>
        <dbReference type="PROSITE-ProRule" id="PRU00023"/>
    </source>
</evidence>
<dbReference type="Gene3D" id="1.10.510.10">
    <property type="entry name" value="Transferase(Phosphotransferase) domain 1"/>
    <property type="match status" value="1"/>
</dbReference>
<dbReference type="SUPFAM" id="SSF56112">
    <property type="entry name" value="Protein kinase-like (PK-like)"/>
    <property type="match status" value="1"/>
</dbReference>
<keyword evidence="4" id="KW-0418">Kinase</keyword>
<feature type="domain" description="Protein kinase" evidence="3">
    <location>
        <begin position="10"/>
        <end position="269"/>
    </location>
</feature>
<keyword evidence="4" id="KW-0808">Transferase</keyword>
<dbReference type="OrthoDB" id="10252354at2759"/>
<proteinExistence type="predicted"/>
<dbReference type="Pfam" id="PF00023">
    <property type="entry name" value="Ank"/>
    <property type="match status" value="1"/>
</dbReference>
<feature type="compositionally biased region" description="Polar residues" evidence="2">
    <location>
        <begin position="1389"/>
        <end position="1401"/>
    </location>
</feature>
<dbReference type="PROSITE" id="PS50011">
    <property type="entry name" value="PROTEIN_KINASE_DOM"/>
    <property type="match status" value="1"/>
</dbReference>
<dbReference type="PROSITE" id="PS50088">
    <property type="entry name" value="ANK_REPEAT"/>
    <property type="match status" value="1"/>
</dbReference>
<dbReference type="Pfam" id="PF12796">
    <property type="entry name" value="Ank_2"/>
    <property type="match status" value="7"/>
</dbReference>
<comment type="caution">
    <text evidence="4">The sequence shown here is derived from an EMBL/GenBank/DDBJ whole genome shotgun (WGS) entry which is preliminary data.</text>
</comment>
<gene>
    <name evidence="4" type="ORF">GLP15_3278</name>
</gene>
<name>E1EZ34_GIAIA</name>
<dbReference type="SUPFAM" id="SSF48403">
    <property type="entry name" value="Ankyrin repeat"/>
    <property type="match status" value="4"/>
</dbReference>
<dbReference type="PANTHER" id="PTHR24120:SF4">
    <property type="entry name" value="GH07239P"/>
    <property type="match status" value="1"/>
</dbReference>
<dbReference type="InterPro" id="IPR008271">
    <property type="entry name" value="Ser/Thr_kinase_AS"/>
</dbReference>
<dbReference type="PROSITE" id="PS50297">
    <property type="entry name" value="ANK_REP_REGION"/>
    <property type="match status" value="1"/>
</dbReference>
<dbReference type="InterPro" id="IPR011009">
    <property type="entry name" value="Kinase-like_dom_sf"/>
</dbReference>
<dbReference type="GO" id="GO:0005524">
    <property type="term" value="F:ATP binding"/>
    <property type="evidence" value="ECO:0007669"/>
    <property type="project" value="InterPro"/>
</dbReference>
<dbReference type="Pfam" id="PF00069">
    <property type="entry name" value="Pkinase"/>
    <property type="match status" value="1"/>
</dbReference>
<dbReference type="VEuPathDB" id="GiardiaDB:GLP15_3278"/>
<dbReference type="InterPro" id="IPR000719">
    <property type="entry name" value="Prot_kinase_dom"/>
</dbReference>
<dbReference type="GO" id="GO:0004672">
    <property type="term" value="F:protein kinase activity"/>
    <property type="evidence" value="ECO:0007669"/>
    <property type="project" value="InterPro"/>
</dbReference>
<reference evidence="4 5" key="1">
    <citation type="journal article" date="2010" name="BMC Genomics">
        <title>Genome analysis and comparative genomics of a Giardia intestinalis assemblage E isolate.</title>
        <authorList>
            <person name="Jerlstrom-Hultqvist J."/>
            <person name="Franzen O."/>
            <person name="Ankarklev J."/>
            <person name="Xu F."/>
            <person name="Nohynkova E."/>
            <person name="Andersson J.O."/>
            <person name="Svard S.G."/>
            <person name="Andersson B."/>
        </authorList>
    </citation>
    <scope>NUCLEOTIDE SEQUENCE [LARGE SCALE GENOMIC DNA]</scope>
    <source>
        <strain evidence="4 5">P15</strain>
    </source>
</reference>
<feature type="region of interest" description="Disordered" evidence="2">
    <location>
        <begin position="1382"/>
        <end position="1401"/>
    </location>
</feature>
<evidence type="ECO:0000256" key="2">
    <source>
        <dbReference type="SAM" id="MobiDB-lite"/>
    </source>
</evidence>
<feature type="repeat" description="ANK" evidence="1">
    <location>
        <begin position="1052"/>
        <end position="1073"/>
    </location>
</feature>
<evidence type="ECO:0000259" key="3">
    <source>
        <dbReference type="PROSITE" id="PS50011"/>
    </source>
</evidence>
<protein>
    <submittedName>
        <fullName evidence="4">Kinase, NEK</fullName>
    </submittedName>
</protein>
<dbReference type="InterPro" id="IPR036770">
    <property type="entry name" value="Ankyrin_rpt-contain_sf"/>
</dbReference>
<evidence type="ECO:0000313" key="5">
    <source>
        <dbReference type="Proteomes" id="UP000008974"/>
    </source>
</evidence>
<dbReference type="PANTHER" id="PTHR24120">
    <property type="entry name" value="GH07239P"/>
    <property type="match status" value="1"/>
</dbReference>
<dbReference type="EMBL" id="ACVC01000083">
    <property type="protein sequence ID" value="EFO64533.1"/>
    <property type="molecule type" value="Genomic_DNA"/>
</dbReference>
<dbReference type="InterPro" id="IPR002110">
    <property type="entry name" value="Ankyrin_rpt"/>
</dbReference>
<accession>E1EZ34</accession>
<keyword evidence="1" id="KW-0040">ANK repeat</keyword>